<feature type="non-terminal residue" evidence="1">
    <location>
        <position position="348"/>
    </location>
</feature>
<accession>A0A382AY08</accession>
<evidence type="ECO:0000313" key="1">
    <source>
        <dbReference type="EMBL" id="SVB05952.1"/>
    </source>
</evidence>
<reference evidence="1" key="1">
    <citation type="submission" date="2018-05" db="EMBL/GenBank/DDBJ databases">
        <authorList>
            <person name="Lanie J.A."/>
            <person name="Ng W.-L."/>
            <person name="Kazmierczak K.M."/>
            <person name="Andrzejewski T.M."/>
            <person name="Davidsen T.M."/>
            <person name="Wayne K.J."/>
            <person name="Tettelin H."/>
            <person name="Glass J.I."/>
            <person name="Rusch D."/>
            <person name="Podicherti R."/>
            <person name="Tsui H.-C.T."/>
            <person name="Winkler M.E."/>
        </authorList>
    </citation>
    <scope>NUCLEOTIDE SEQUENCE</scope>
</reference>
<gene>
    <name evidence="1" type="ORF">METZ01_LOCUS158806</name>
</gene>
<sequence>MTAPLISGIPELYHLKELYPMPVINIGSRLELFTDQYLIDDLCGTSLRLHQPHKMPMANRPFWGGYATVIKDRDSYRAYYRDVLPDYEGEGEDGHPGEIYRYAESSDGHEWTYPDLGLYEFDDKNNICLFGDTPCTHNLSPFLDTRPGVDASERFKALAGVYWTGLYMFASSDGRQWRQVQIEPVIPTQYREGNGVYMFDSQNVSFWSEAEGCYICYFRTLVTAHGDLRSVSRMTSHDFVHWENRRDLQPNDPDEHLYTSQTHPYFRAPHIYIATPTRFVAERGSSTEILFMTTRAGTNSYERPFKEAWIRPGPDPDRWGNRSNYAALNVVPTGPDEMSVYNASSGYR</sequence>
<protein>
    <recommendedName>
        <fullName evidence="2">Glycosyl hydrolase family 32 N-terminal domain-containing protein</fullName>
    </recommendedName>
</protein>
<dbReference type="Gene3D" id="2.115.10.20">
    <property type="entry name" value="Glycosyl hydrolase domain, family 43"/>
    <property type="match status" value="1"/>
</dbReference>
<proteinExistence type="predicted"/>
<dbReference type="AlphaFoldDB" id="A0A382AY08"/>
<organism evidence="1">
    <name type="scientific">marine metagenome</name>
    <dbReference type="NCBI Taxonomy" id="408172"/>
    <lineage>
        <taxon>unclassified sequences</taxon>
        <taxon>metagenomes</taxon>
        <taxon>ecological metagenomes</taxon>
    </lineage>
</organism>
<dbReference type="InterPro" id="IPR023296">
    <property type="entry name" value="Glyco_hydro_beta-prop_sf"/>
</dbReference>
<evidence type="ECO:0008006" key="2">
    <source>
        <dbReference type="Google" id="ProtNLM"/>
    </source>
</evidence>
<dbReference type="SUPFAM" id="SSF75005">
    <property type="entry name" value="Arabinanase/levansucrase/invertase"/>
    <property type="match status" value="1"/>
</dbReference>
<dbReference type="EMBL" id="UINC01027164">
    <property type="protein sequence ID" value="SVB05952.1"/>
    <property type="molecule type" value="Genomic_DNA"/>
</dbReference>
<name>A0A382AY08_9ZZZZ</name>